<proteinExistence type="predicted"/>
<organism evidence="1 2">
    <name type="scientific">Haladaptatus paucihalophilus DX253</name>
    <dbReference type="NCBI Taxonomy" id="797209"/>
    <lineage>
        <taxon>Archaea</taxon>
        <taxon>Methanobacteriati</taxon>
        <taxon>Methanobacteriota</taxon>
        <taxon>Stenosarchaea group</taxon>
        <taxon>Halobacteria</taxon>
        <taxon>Halobacteriales</taxon>
        <taxon>Haladaptataceae</taxon>
        <taxon>Haladaptatus</taxon>
    </lineage>
</organism>
<accession>A0A1M7A4X6</accession>
<dbReference type="EMBL" id="FRAN01000006">
    <property type="protein sequence ID" value="SHL37690.1"/>
    <property type="molecule type" value="Genomic_DNA"/>
</dbReference>
<reference evidence="2" key="1">
    <citation type="submission" date="2016-11" db="EMBL/GenBank/DDBJ databases">
        <authorList>
            <person name="Varghese N."/>
            <person name="Submissions S."/>
        </authorList>
    </citation>
    <scope>NUCLEOTIDE SEQUENCE [LARGE SCALE GENOMIC DNA]</scope>
    <source>
        <strain evidence="2">DX253</strain>
    </source>
</reference>
<gene>
    <name evidence="1" type="ORF">SAMN05444342_3702</name>
</gene>
<name>A0A1M7A4X6_HALPU</name>
<evidence type="ECO:0000313" key="1">
    <source>
        <dbReference type="EMBL" id="SHL37690.1"/>
    </source>
</evidence>
<dbReference type="Proteomes" id="UP000184203">
    <property type="component" value="Unassembled WGS sequence"/>
</dbReference>
<evidence type="ECO:0000313" key="2">
    <source>
        <dbReference type="Proteomes" id="UP000184203"/>
    </source>
</evidence>
<sequence length="34" mass="4064">MNSTPWNNVFCIFSNESEETVRIQWVIFMIKLGE</sequence>
<protein>
    <submittedName>
        <fullName evidence="1">Uncharacterized protein</fullName>
    </submittedName>
</protein>
<dbReference type="AlphaFoldDB" id="A0A1M7A4X6"/>
<keyword evidence="2" id="KW-1185">Reference proteome</keyword>